<organism evidence="12 13">
    <name type="scientific">Hyalella azteca</name>
    <name type="common">Amphipod</name>
    <dbReference type="NCBI Taxonomy" id="294128"/>
    <lineage>
        <taxon>Eukaryota</taxon>
        <taxon>Metazoa</taxon>
        <taxon>Ecdysozoa</taxon>
        <taxon>Arthropoda</taxon>
        <taxon>Crustacea</taxon>
        <taxon>Multicrustacea</taxon>
        <taxon>Malacostraca</taxon>
        <taxon>Eumalacostraca</taxon>
        <taxon>Peracarida</taxon>
        <taxon>Amphipoda</taxon>
        <taxon>Senticaudata</taxon>
        <taxon>Talitrida</taxon>
        <taxon>Talitroidea</taxon>
        <taxon>Hyalellidae</taxon>
        <taxon>Hyalella</taxon>
    </lineage>
</organism>
<accession>A0A979FS30</accession>
<dbReference type="SUPFAM" id="SSF47986">
    <property type="entry name" value="DEATH domain"/>
    <property type="match status" value="1"/>
</dbReference>
<feature type="compositionally biased region" description="Basic and acidic residues" evidence="9">
    <location>
        <begin position="1592"/>
        <end position="1610"/>
    </location>
</feature>
<evidence type="ECO:0000256" key="1">
    <source>
        <dbReference type="ARBA" id="ARBA00004370"/>
    </source>
</evidence>
<feature type="region of interest" description="Disordered" evidence="9">
    <location>
        <begin position="453"/>
        <end position="493"/>
    </location>
</feature>
<dbReference type="InterPro" id="IPR000906">
    <property type="entry name" value="ZU5_dom"/>
</dbReference>
<feature type="compositionally biased region" description="Basic and acidic residues" evidence="9">
    <location>
        <begin position="1003"/>
        <end position="1015"/>
    </location>
</feature>
<dbReference type="PROSITE" id="PS50017">
    <property type="entry name" value="DEATH_DOMAIN"/>
    <property type="match status" value="1"/>
</dbReference>
<sequence length="3764" mass="427481">MQRSQPKRTDKDLIDEQVRRIEEERKLERERIAEENRKKEESDRASIAKALDQIENQRLKDQELIAKELARRAEERRIQEQRVMEVIERERQEDEKRAKEEAIRLAEQRRRDAEVIAREMKRLEEERRAMEAMALERDRIAREDEEYQSQSVGLDDRHLQEVPVAKEIIVTQTKRNVVAAQADGSGESQVRNGLNEADARKIAEQIQIAGAIQQRKLLDKSMEEKALEMDRKNRELIKKQLGEQKSLIDNEKKFKQQTADSKRIADEIAIANARKEKELLNKSMEEQALEFDRRNKLLLRQNQESSQYLEGKEKSSQQKAADDERIADEMKIAEARRQKELLNRSMEEQAIENDRKRREIFRKRETVEDDIEKAKADEKIIAEAKKEREILNKSMEEQALENDRKRRETSNKTSQGSAPRSNGVEPVSDSKRIQDALLIAEAKKQKDLLNQSMEEQALEADRKNRDALKKKQLGENQMIEEEKRRKQKEADDKRIADEIKIAEARKEKELLNKSMEEQALEFDRRNRDILKQKQDTETVLIEREKSTKQKDGDDQRIADEIKITEARRQKELLNRSMEEQAIENDRKRREISQKQEVAKDDVEKARADQRIIAEAKREKELLNKSMEEKALENDRMRSETSKKTPLDSPPTPGGVEPDSDSKKIQDALLITEAKKQKDLLNQSMEEQVLEADRKNREAMKKKLIGENQLIEEEKQRKQKAADDKRIADEIKIAEAKKEKELMNRSMEEQALEFDRRNKDILKQKQDLEQDLIKQEKWAQQKCDDDQRIADEMKIAEARRHKELLNQSMEEQAIENDRKKTANVKAPEIASDGFNKARNLEKVTDESKRQRDHLKQSVEEQTEKNDQEGKETPSKIPLDSVPRSDKVDSASDADKILSELRIAEANKQKVLSNQSLEEQVLKVDRLQREALERKREEEKKAIEEEKKRNQVESDNRKIMEELQKAEAEKERKQANQSLEEKILQIDRMNRDLLQKKQAAEKDAAVERSVHELKEDENPFYAADVESPEITQQRECLDQSKEEHVLGMEEIVKESASKLGQELEPPEIEDLKQTRQSEVLEETTVGMSEANIRSVGSEEKPAIGEEEIEFTDETESKRNASLLPVTSEEVPNYVGPIGPPFMLNDEADSGETQHELEPCFTGEKDEAASVVESEIQTSSAINKTENTPVSIPNSKHLASDDAEAGQATEKVPNSNLAMVDTRNDNRKIEDELKQTETRKQKELLNYMLEEQALEIDRKNREILKDEEENTQRLANAERERAQTEADKLKIREEMKIASEKKERELLNKSMEEQALEFDRRNKDILKQKEDLEKVLIEKEKLAKQKRDDDQRIADEMKIAEAHRQKELLNKSMEEQAIENDRKSKAITRKEEIVKDDIEKAKADEKIIAEAKKERELLNKSMEEKALENDRKRTETSKKTSHDSASGSDGLEPVSDSKRIQDALLIAEAKKQKDLLNQSMEEQVLEADRKNREALKKKQLGENQMIDEEKRCKQKEADDKRIADEIRIAEAKKEKELLNKSMEEQALEFDRRNRGILKQKQDLEKVLIEQEMANKQKDGDDQRIADEMKITEARKQKELLNKSMEEQAIENDRRKRGHGLNRSDQPNSNEKYKQEPSIKNGLDVNVESQTRVKIIEEMKKPKNLGERLLGEANEGTGTITETIDTSSTTHGSKSSEIFDRSVEMRSSDDEKINLELMKIEEMKRVADEKRALEEEAIKASKLAQEAEKEMIEKARVEEANRKAEQQRRIDEAIIREAAAKADQEKKLADEKRILTEKVLEEDRKRKQKESEEAEREKNLVASKKEETVALQKALEDRDDKIAAAVEEMIIAQEFADFESALDERTEGQAVKQSQKKVSFQPDVHEIQEAFEPEIIVKKVSKTGKSVTEPAQNVGDDMEIIAKELRTSEDDKKCKAESKEIEELAVAAGNKQKDEANRITEEEIERDNERQAVERRQRDNMLVMEEMQKAEEKKIELENRKALEERVLAEDRKLQEKKKREQAERKQLEDERKALEKAKADELLINEELRKAAERKKESDEKAALLEKVMAEEQKQKELAKQKKKEEPPKPKPRRPKSPEGASPEEDMELFEQFLVSFMVDARGGAMRGCRHSGVRVIIPPRKAASPMRITCRYLKKDKLVHAPPLMEGEALASRILEMGPQGAKFLGPVILEVPHFASLRGKEREIVILRSDNGETWREHTLEATEDAVQEVLNESFDGEELKQLDDLNTSRITRILTTDFPQYFAIVTRIRQEVHAIGPDGGMVSSTVVPQVQAVFPQGALTKKIKVGLQAQPISPDLAAKLLGNRVAVSPIVTVEPRRRKFHKPITLTLPVPQAANKGMINQYSGDAPTLRLLCSITGGTTRAQWEDVTGSTPLTFVNDCVSFTTTVSARFWLMDCTNIPEATRMATELYREAIHVPFMSKFVVFAKRHQQEEARLRVFCMTDDREDKTLECQENFAEVAKSRDVEVLEGKTQYLEFAGNIVPVTKSGDQLSFNFYAFRENRLPFTVRVKDQHAEPVGRVAFMRQPKVGRGDAPQNPICNLNLELPDTILPEPAPSEPDLLSLEKKYTFLSISKADTIHKADLRLSDISNMLSGDWVALARGLDVGDSDINIIKSQYPDNDAQQALVMLRLWMQSAGNKATGNALEQALRQINRVDIVNKCIFNVEPVTDDKERAVAKAQIDSSVVADSPQLGRRKDDHDHEDVVPGSAVDDDHKQTTYQGKEPASDLSPTYESEEKKYAAEEKVFPAEPKTVQSGISQDLVDEFLKDTEGEFDQKFHKIVHAPVTEKVPEEYAGKEVVEEEFVKTIVSKVREEPEDETVTTTTIVRDGDAITKTTVTKTVVESSDEPSSFLRDSEQVVTKRTFDDGSQSIITTKTTERRSFIVDDDDASAVKEKIVLEQRKDAQIFDEQMKKLSPSDPSAKSDMLQKLGEELGKLDDRLEETFKEKRKAAQPDEEVVAAADRHSVQEDDFKVLPRNQGGAAATFYQIVDTPPASRKLADTAQSGGLEDVSISEASPTSTIPSEVADFAPISMEKSEVVPLLVETSEVEQPITEVVAAETAEDDLKATETAQQITETDASETAEEDLKATETAQPITEADASETTGVDLKPTETAQPISSTIETESKIPLETNTTLATSETTEETPDGGSIHTVTTTTVTSTSTNVPATEEMFENIPDEFTQTSEKIADVPRADIATSLTTADTAVLPHVGIHSDLPAQEQTEEDHGIYVALGKRTIAYIGEVEAEPSDVTVSPPKAWNYFGPSKTRSKKKPNQKEKEGLGAVFAEESIDLSTNCAPQSREQDDIASENIDKTLLVGSDDPSSNHRPTTLEITSSTTDSVENEILNELGTRQELVDSADRKPAVKVATVGGMKPERGIGEGLEGAVAIVRSQGNDGSSAAIRQDRPPRAAPRTATLVKVKVEKRPVGSHVRIERSQGQHEQGKEVSYSHVTSTEPKSAVASVEEELAGLMAEMRAATRQIKREVKQMRESDSPTPETPTPLREFREFLCKEEEQELARLPTIAELHRETEDELSNAVSSGELLNYESATHNIALHSNRPCSDLHEKRSSVVDDVSSRSKLLCRSGVLQEPLDAKNKVPFDVFRTTDAMSSKPKHFISNCGSTLENSIDPRKGSSLAKHRWRRVLKVPCAVTPVSLNRSIPIEPKSNIVTHSTATQTMATNECSCRKVGIETWDIVFSRVVIGLESLISFVENSVSSGQDLRSFVLPILDRIELLECMLSHSMFFT</sequence>
<feature type="compositionally biased region" description="Polar residues" evidence="9">
    <location>
        <begin position="1172"/>
        <end position="1191"/>
    </location>
</feature>
<feature type="region of interest" description="Disordered" evidence="9">
    <location>
        <begin position="3016"/>
        <end position="3042"/>
    </location>
</feature>
<evidence type="ECO:0000313" key="12">
    <source>
        <dbReference type="Proteomes" id="UP000694843"/>
    </source>
</evidence>
<dbReference type="GeneID" id="108669542"/>
<keyword evidence="8" id="KW-0175">Coiled coil</keyword>
<feature type="region of interest" description="Disordered" evidence="9">
    <location>
        <begin position="1568"/>
        <end position="1587"/>
    </location>
</feature>
<feature type="region of interest" description="Disordered" evidence="9">
    <location>
        <begin position="1944"/>
        <end position="1977"/>
    </location>
</feature>
<feature type="region of interest" description="Disordered" evidence="9">
    <location>
        <begin position="2006"/>
        <end position="2036"/>
    </location>
</feature>
<feature type="compositionally biased region" description="Basic and acidic residues" evidence="9">
    <location>
        <begin position="1693"/>
        <end position="1704"/>
    </location>
</feature>
<evidence type="ECO:0000256" key="7">
    <source>
        <dbReference type="ARBA" id="ARBA00023136"/>
    </source>
</evidence>
<feature type="region of interest" description="Disordered" evidence="9">
    <location>
        <begin position="3089"/>
        <end position="3124"/>
    </location>
</feature>
<feature type="domain" description="ZU5" evidence="11">
    <location>
        <begin position="2110"/>
        <end position="2267"/>
    </location>
</feature>
<dbReference type="Gene3D" id="1.10.533.10">
    <property type="entry name" value="Death Domain, Fas"/>
    <property type="match status" value="1"/>
</dbReference>
<feature type="domain" description="ZU5" evidence="11">
    <location>
        <begin position="2269"/>
        <end position="2416"/>
    </location>
</feature>
<keyword evidence="4" id="KW-0597">Phosphoprotein</keyword>
<dbReference type="Gene3D" id="2.60.40.2660">
    <property type="match status" value="1"/>
</dbReference>
<evidence type="ECO:0000256" key="2">
    <source>
        <dbReference type="ARBA" id="ARBA00004496"/>
    </source>
</evidence>
<dbReference type="GO" id="GO:0007165">
    <property type="term" value="P:signal transduction"/>
    <property type="evidence" value="ECO:0007669"/>
    <property type="project" value="InterPro"/>
</dbReference>
<feature type="region of interest" description="Disordered" evidence="9">
    <location>
        <begin position="1795"/>
        <end position="1817"/>
    </location>
</feature>
<evidence type="ECO:0000256" key="6">
    <source>
        <dbReference type="ARBA" id="ARBA00023043"/>
    </source>
</evidence>
<feature type="region of interest" description="Disordered" evidence="9">
    <location>
        <begin position="2700"/>
        <end position="2758"/>
    </location>
</feature>
<feature type="coiled-coil region" evidence="8">
    <location>
        <begin position="3478"/>
        <end position="3509"/>
    </location>
</feature>
<feature type="coiled-coil region" evidence="8">
    <location>
        <begin position="1463"/>
        <end position="1494"/>
    </location>
</feature>
<dbReference type="InterPro" id="IPR051165">
    <property type="entry name" value="Multifunctional_ANK_Repeat"/>
</dbReference>
<feature type="coiled-coil region" evidence="8">
    <location>
        <begin position="1719"/>
        <end position="1763"/>
    </location>
</feature>
<dbReference type="PROSITE" id="PS51145">
    <property type="entry name" value="ZU5"/>
    <property type="match status" value="2"/>
</dbReference>
<dbReference type="SMART" id="SM00218">
    <property type="entry name" value="ZU5"/>
    <property type="match status" value="1"/>
</dbReference>
<dbReference type="InterPro" id="IPR000488">
    <property type="entry name" value="Death_dom"/>
</dbReference>
<dbReference type="GO" id="GO:0005737">
    <property type="term" value="C:cytoplasm"/>
    <property type="evidence" value="ECO:0007669"/>
    <property type="project" value="UniProtKB-SubCell"/>
</dbReference>
<feature type="coiled-coil region" evidence="8">
    <location>
        <begin position="670"/>
        <end position="770"/>
    </location>
</feature>
<dbReference type="PANTHER" id="PTHR24123">
    <property type="entry name" value="ANKYRIN REPEAT-CONTAINING"/>
    <property type="match status" value="1"/>
</dbReference>
<dbReference type="FunFam" id="2.60.220.30:FF:000002">
    <property type="entry name" value="Ankyrin-3 isoform 2"/>
    <property type="match status" value="1"/>
</dbReference>
<dbReference type="OMA" id="HRETEDE"/>
<dbReference type="InterPro" id="IPR011029">
    <property type="entry name" value="DEATH-like_dom_sf"/>
</dbReference>
<evidence type="ECO:0000256" key="4">
    <source>
        <dbReference type="ARBA" id="ARBA00022553"/>
    </source>
</evidence>
<dbReference type="Pfam" id="PF00791">
    <property type="entry name" value="ZU5"/>
    <property type="match status" value="1"/>
</dbReference>
<feature type="compositionally biased region" description="Basic and acidic residues" evidence="9">
    <location>
        <begin position="1411"/>
        <end position="1439"/>
    </location>
</feature>
<dbReference type="GO" id="GO:0016020">
    <property type="term" value="C:membrane"/>
    <property type="evidence" value="ECO:0007669"/>
    <property type="project" value="UniProtKB-SubCell"/>
</dbReference>
<dbReference type="FunFam" id="2.60.40.2660:FF:000001">
    <property type="entry name" value="Ankyrin-3 isoform 2"/>
    <property type="match status" value="1"/>
</dbReference>
<feature type="region of interest" description="Disordered" evidence="9">
    <location>
        <begin position="1172"/>
        <end position="1209"/>
    </location>
</feature>
<feature type="region of interest" description="Disordered" evidence="9">
    <location>
        <begin position="1363"/>
        <end position="1386"/>
    </location>
</feature>
<evidence type="ECO:0000259" key="11">
    <source>
        <dbReference type="PROSITE" id="PS51145"/>
    </source>
</evidence>
<dbReference type="Gene3D" id="2.60.220.30">
    <property type="match status" value="2"/>
</dbReference>
<feature type="region of interest" description="Disordered" evidence="9">
    <location>
        <begin position="1003"/>
        <end position="1035"/>
    </location>
</feature>
<feature type="region of interest" description="Disordered" evidence="9">
    <location>
        <begin position="1662"/>
        <end position="1704"/>
    </location>
</feature>
<feature type="compositionally biased region" description="Basic and acidic residues" evidence="9">
    <location>
        <begin position="572"/>
        <end position="645"/>
    </location>
</feature>
<dbReference type="FunFam" id="2.60.220.30:FF:000001">
    <property type="entry name" value="Ankyrin-3 isoform 2"/>
    <property type="match status" value="1"/>
</dbReference>
<feature type="compositionally biased region" description="Low complexity" evidence="9">
    <location>
        <begin position="1671"/>
        <end position="1686"/>
    </location>
</feature>
<keyword evidence="12" id="KW-1185">Reference proteome</keyword>
<feature type="compositionally biased region" description="Basic and acidic residues" evidence="9">
    <location>
        <begin position="837"/>
        <end position="872"/>
    </location>
</feature>
<feature type="compositionally biased region" description="Basic and acidic residues" evidence="9">
    <location>
        <begin position="2713"/>
        <end position="2723"/>
    </location>
</feature>
<protein>
    <submittedName>
        <fullName evidence="13">Centrosomal protein of 290 kDa isoform X4</fullName>
    </submittedName>
</protein>
<feature type="region of interest" description="Disordered" evidence="9">
    <location>
        <begin position="302"/>
        <end position="430"/>
    </location>
</feature>
<name>A0A979FS30_HYAAZ</name>
<dbReference type="Pfam" id="PF17809">
    <property type="entry name" value="UPA_2"/>
    <property type="match status" value="1"/>
</dbReference>
<feature type="region of interest" description="Disordered" evidence="9">
    <location>
        <begin position="1592"/>
        <end position="1641"/>
    </location>
</feature>
<dbReference type="InterPro" id="IPR040745">
    <property type="entry name" value="Ankyrin_UPA"/>
</dbReference>
<dbReference type="CDD" id="cd08317">
    <property type="entry name" value="Death_ank"/>
    <property type="match status" value="1"/>
</dbReference>
<evidence type="ECO:0000256" key="3">
    <source>
        <dbReference type="ARBA" id="ARBA00022490"/>
    </source>
</evidence>
<feature type="compositionally biased region" description="Polar residues" evidence="9">
    <location>
        <begin position="411"/>
        <end position="420"/>
    </location>
</feature>
<feature type="compositionally biased region" description="Polar residues" evidence="9">
    <location>
        <begin position="3032"/>
        <end position="3041"/>
    </location>
</feature>
<feature type="compositionally biased region" description="Basic and acidic residues" evidence="9">
    <location>
        <begin position="3447"/>
        <end position="3462"/>
    </location>
</feature>
<keyword evidence="3" id="KW-0963">Cytoplasm</keyword>
<keyword evidence="6" id="KW-0040">ANK repeat</keyword>
<evidence type="ECO:0000256" key="8">
    <source>
        <dbReference type="SAM" id="Coils"/>
    </source>
</evidence>
<feature type="compositionally biased region" description="Basic and acidic residues" evidence="9">
    <location>
        <begin position="2070"/>
        <end position="2086"/>
    </location>
</feature>
<evidence type="ECO:0000256" key="5">
    <source>
        <dbReference type="ARBA" id="ARBA00022737"/>
    </source>
</evidence>
<dbReference type="Proteomes" id="UP000694843">
    <property type="component" value="Unplaced"/>
</dbReference>
<keyword evidence="5" id="KW-0677">Repeat</keyword>
<evidence type="ECO:0000313" key="13">
    <source>
        <dbReference type="RefSeq" id="XP_047739256.1"/>
    </source>
</evidence>
<reference evidence="13" key="1">
    <citation type="submission" date="2025-08" db="UniProtKB">
        <authorList>
            <consortium name="RefSeq"/>
        </authorList>
    </citation>
    <scope>IDENTIFICATION</scope>
    <source>
        <tissue evidence="13">Whole organism</tissue>
    </source>
</reference>
<feature type="compositionally biased region" description="Basic and acidic residues" evidence="9">
    <location>
        <begin position="310"/>
        <end position="410"/>
    </location>
</feature>
<feature type="region of interest" description="Disordered" evidence="9">
    <location>
        <begin position="572"/>
        <end position="664"/>
    </location>
</feature>
<dbReference type="SMART" id="SM00005">
    <property type="entry name" value="DEATH"/>
    <property type="match status" value="1"/>
</dbReference>
<evidence type="ECO:0000259" key="10">
    <source>
        <dbReference type="PROSITE" id="PS50017"/>
    </source>
</evidence>
<feature type="region of interest" description="Disordered" evidence="9">
    <location>
        <begin position="932"/>
        <end position="975"/>
    </location>
</feature>
<feature type="compositionally biased region" description="Acidic residues" evidence="9">
    <location>
        <begin position="1102"/>
        <end position="1111"/>
    </location>
</feature>
<feature type="compositionally biased region" description="Basic and acidic residues" evidence="9">
    <location>
        <begin position="480"/>
        <end position="493"/>
    </location>
</feature>
<feature type="region of interest" description="Disordered" evidence="9">
    <location>
        <begin position="3447"/>
        <end position="3475"/>
    </location>
</feature>
<feature type="region of interest" description="Disordered" evidence="9">
    <location>
        <begin position="1411"/>
        <end position="1453"/>
    </location>
</feature>
<dbReference type="RefSeq" id="XP_047739256.1">
    <property type="nucleotide sequence ID" value="XM_047883300.1"/>
</dbReference>
<feature type="region of interest" description="Disordered" evidence="9">
    <location>
        <begin position="2070"/>
        <end position="2101"/>
    </location>
</feature>
<dbReference type="PANTHER" id="PTHR24123:SF141">
    <property type="entry name" value="ANKYRIN 2, ISOFORM U"/>
    <property type="match status" value="1"/>
</dbReference>
<feature type="compositionally biased region" description="Basic and acidic residues" evidence="9">
    <location>
        <begin position="459"/>
        <end position="473"/>
    </location>
</feature>
<comment type="subcellular location">
    <subcellularLocation>
        <location evidence="2">Cytoplasm</location>
    </subcellularLocation>
    <subcellularLocation>
        <location evidence="1">Membrane</location>
    </subcellularLocation>
</comment>
<feature type="region of interest" description="Disordered" evidence="9">
    <location>
        <begin position="801"/>
        <end position="889"/>
    </location>
</feature>
<feature type="domain" description="Death" evidence="10">
    <location>
        <begin position="2600"/>
        <end position="2678"/>
    </location>
</feature>
<evidence type="ECO:0000256" key="9">
    <source>
        <dbReference type="SAM" id="MobiDB-lite"/>
    </source>
</evidence>
<proteinExistence type="predicted"/>
<gene>
    <name evidence="13" type="primary">LOC108669542</name>
</gene>
<dbReference type="Pfam" id="PF00531">
    <property type="entry name" value="Death"/>
    <property type="match status" value="1"/>
</dbReference>
<feature type="coiled-coil region" evidence="8">
    <location>
        <begin position="11"/>
        <end position="143"/>
    </location>
</feature>
<feature type="compositionally biased region" description="Basic and acidic residues" evidence="9">
    <location>
        <begin position="1947"/>
        <end position="1975"/>
    </location>
</feature>
<feature type="region of interest" description="Disordered" evidence="9">
    <location>
        <begin position="1054"/>
        <end position="1152"/>
    </location>
</feature>
<keyword evidence="7" id="KW-0472">Membrane</keyword>